<dbReference type="EnsemblPlants" id="OMERI07G21080.1">
    <property type="protein sequence ID" value="OMERI07G21080.1"/>
    <property type="gene ID" value="OMERI07G21080"/>
</dbReference>
<dbReference type="AlphaFoldDB" id="A0A0E0EFE5"/>
<evidence type="ECO:0000256" key="1">
    <source>
        <dbReference type="SAM" id="MobiDB-lite"/>
    </source>
</evidence>
<protein>
    <submittedName>
        <fullName evidence="2">Uncharacterized protein</fullName>
    </submittedName>
</protein>
<reference evidence="2" key="1">
    <citation type="submission" date="2015-04" db="UniProtKB">
        <authorList>
            <consortium name="EnsemblPlants"/>
        </authorList>
    </citation>
    <scope>IDENTIFICATION</scope>
</reference>
<dbReference type="HOGENOM" id="CLU_1899536_0_0_1"/>
<accession>A0A0E0EFE5</accession>
<dbReference type="Proteomes" id="UP000008021">
    <property type="component" value="Chromosome 7"/>
</dbReference>
<proteinExistence type="predicted"/>
<dbReference type="Gramene" id="OMERI07G21080.1">
    <property type="protein sequence ID" value="OMERI07G21080.1"/>
    <property type="gene ID" value="OMERI07G21080"/>
</dbReference>
<evidence type="ECO:0000313" key="2">
    <source>
        <dbReference type="EnsemblPlants" id="OMERI07G21080.1"/>
    </source>
</evidence>
<organism evidence="2">
    <name type="scientific">Oryza meridionalis</name>
    <dbReference type="NCBI Taxonomy" id="40149"/>
    <lineage>
        <taxon>Eukaryota</taxon>
        <taxon>Viridiplantae</taxon>
        <taxon>Streptophyta</taxon>
        <taxon>Embryophyta</taxon>
        <taxon>Tracheophyta</taxon>
        <taxon>Spermatophyta</taxon>
        <taxon>Magnoliopsida</taxon>
        <taxon>Liliopsida</taxon>
        <taxon>Poales</taxon>
        <taxon>Poaceae</taxon>
        <taxon>BOP clade</taxon>
        <taxon>Oryzoideae</taxon>
        <taxon>Oryzeae</taxon>
        <taxon>Oryzinae</taxon>
        <taxon>Oryza</taxon>
    </lineage>
</organism>
<evidence type="ECO:0000313" key="3">
    <source>
        <dbReference type="Proteomes" id="UP000008021"/>
    </source>
</evidence>
<keyword evidence="3" id="KW-1185">Reference proteome</keyword>
<name>A0A0E0EFE5_9ORYZ</name>
<feature type="region of interest" description="Disordered" evidence="1">
    <location>
        <begin position="24"/>
        <end position="47"/>
    </location>
</feature>
<reference evidence="2" key="2">
    <citation type="submission" date="2018-05" db="EMBL/GenBank/DDBJ databases">
        <title>OmerRS3 (Oryza meridionalis Reference Sequence Version 3).</title>
        <authorList>
            <person name="Zhang J."/>
            <person name="Kudrna D."/>
            <person name="Lee S."/>
            <person name="Talag J."/>
            <person name="Welchert J."/>
            <person name="Wing R.A."/>
        </authorList>
    </citation>
    <scope>NUCLEOTIDE SEQUENCE [LARGE SCALE GENOMIC DNA]</scope>
    <source>
        <strain evidence="2">cv. OR44</strain>
    </source>
</reference>
<sequence length="134" mass="14655">MRGVRKRRAGLSWARSAPPPTAAAAAAAMRRGSFGGRRQGDEQASSSASALTAHQFFCSVHKSKESSVHGCGLNKFVSPAGHQCLQVALNGVLPLLLFIIYLQKWISLFKFAIGVQKCRYKLHCRRNSDDLEVL</sequence>